<dbReference type="Gene3D" id="1.10.8.710">
    <property type="match status" value="1"/>
</dbReference>
<feature type="domain" description="Dynein heavy chain coiled coil stalk" evidence="20">
    <location>
        <begin position="2774"/>
        <end position="3119"/>
    </location>
</feature>
<keyword evidence="4" id="KW-0963">Cytoplasm</keyword>
<evidence type="ECO:0000256" key="12">
    <source>
        <dbReference type="ARBA" id="ARBA00023175"/>
    </source>
</evidence>
<dbReference type="InterPro" id="IPR042222">
    <property type="entry name" value="Dynein_2_N"/>
</dbReference>
<evidence type="ECO:0000259" key="18">
    <source>
        <dbReference type="Pfam" id="PF08393"/>
    </source>
</evidence>
<evidence type="ECO:0000256" key="5">
    <source>
        <dbReference type="ARBA" id="ARBA00022701"/>
    </source>
</evidence>
<feature type="domain" description="Dynein heavy chain hydrolytic ATP-binding dynein motor region" evidence="19">
    <location>
        <begin position="1507"/>
        <end position="1833"/>
    </location>
</feature>
<proteinExistence type="inferred from homology"/>
<protein>
    <recommendedName>
        <fullName evidence="29">Dynein heavy chain</fullName>
    </recommendedName>
</protein>
<evidence type="ECO:0000259" key="26">
    <source>
        <dbReference type="Pfam" id="PF18199"/>
    </source>
</evidence>
<feature type="compositionally biased region" description="Basic and acidic residues" evidence="16">
    <location>
        <begin position="12"/>
        <end position="25"/>
    </location>
</feature>
<dbReference type="InterPro" id="IPR041658">
    <property type="entry name" value="AAA_lid_11"/>
</dbReference>
<dbReference type="Pfam" id="PF03028">
    <property type="entry name" value="Dynein_heavy"/>
    <property type="match status" value="1"/>
</dbReference>
<dbReference type="InterPro" id="IPR024317">
    <property type="entry name" value="Dynein_heavy_chain_D4_dom"/>
</dbReference>
<dbReference type="InterPro" id="IPR004273">
    <property type="entry name" value="Dynein_heavy_D6_P-loop"/>
</dbReference>
<dbReference type="InterPro" id="IPR042219">
    <property type="entry name" value="AAA_lid_11_sf"/>
</dbReference>
<dbReference type="GO" id="GO:0005874">
    <property type="term" value="C:microtubule"/>
    <property type="evidence" value="ECO:0007669"/>
    <property type="project" value="UniProtKB-KW"/>
</dbReference>
<evidence type="ECO:0000259" key="17">
    <source>
        <dbReference type="Pfam" id="PF03028"/>
    </source>
</evidence>
<dbReference type="InterPro" id="IPR041589">
    <property type="entry name" value="DNAH3_AAA_lid_1"/>
</dbReference>
<dbReference type="Pfam" id="PF12780">
    <property type="entry name" value="AAA_8"/>
    <property type="match status" value="1"/>
</dbReference>
<keyword evidence="11" id="KW-0969">Cilium</keyword>
<feature type="domain" description="Dynein heavy chain ATP-binding dynein motor region" evidence="22">
    <location>
        <begin position="3149"/>
        <end position="3375"/>
    </location>
</feature>
<dbReference type="FunFam" id="3.20.180.20:FF:000003">
    <property type="entry name" value="Dynein heavy chain 12, axonemal"/>
    <property type="match status" value="1"/>
</dbReference>
<dbReference type="FunFam" id="1.10.8.710:FF:000004">
    <property type="entry name" value="Dynein axonemal heavy chain 6"/>
    <property type="match status" value="1"/>
</dbReference>
<dbReference type="FunFam" id="1.10.8.1220:FF:000001">
    <property type="entry name" value="Dynein axonemal heavy chain 5"/>
    <property type="match status" value="1"/>
</dbReference>
<dbReference type="Proteomes" id="UP001165065">
    <property type="component" value="Unassembled WGS sequence"/>
</dbReference>
<dbReference type="Gene3D" id="1.10.8.1220">
    <property type="match status" value="1"/>
</dbReference>
<evidence type="ECO:0000256" key="11">
    <source>
        <dbReference type="ARBA" id="ARBA00023069"/>
    </source>
</evidence>
<dbReference type="FunFam" id="1.10.8.720:FF:000001">
    <property type="entry name" value="dynein heavy chain 7, axonemal"/>
    <property type="match status" value="1"/>
</dbReference>
<dbReference type="InterPro" id="IPR035706">
    <property type="entry name" value="AAA_9"/>
</dbReference>
<dbReference type="Gene3D" id="3.20.180.20">
    <property type="entry name" value="Dynein heavy chain, N-terminal domain 2"/>
    <property type="match status" value="1"/>
</dbReference>
<dbReference type="Gene3D" id="6.10.140.1060">
    <property type="match status" value="1"/>
</dbReference>
<evidence type="ECO:0000256" key="15">
    <source>
        <dbReference type="SAM" id="Coils"/>
    </source>
</evidence>
<dbReference type="Pfam" id="PF12777">
    <property type="entry name" value="MT"/>
    <property type="match status" value="1"/>
</dbReference>
<dbReference type="InterPro" id="IPR041466">
    <property type="entry name" value="Dynein_AAA5_ext"/>
</dbReference>
<dbReference type="InterPro" id="IPR024743">
    <property type="entry name" value="Dynein_HC_stalk"/>
</dbReference>
<evidence type="ECO:0000256" key="2">
    <source>
        <dbReference type="ARBA" id="ARBA00004430"/>
    </source>
</evidence>
<dbReference type="InterPro" id="IPR026983">
    <property type="entry name" value="DHC"/>
</dbReference>
<evidence type="ECO:0000256" key="8">
    <source>
        <dbReference type="ARBA" id="ARBA00022846"/>
    </source>
</evidence>
<evidence type="ECO:0000256" key="16">
    <source>
        <dbReference type="SAM" id="MobiDB-lite"/>
    </source>
</evidence>
<accession>A0A9W7G2L5</accession>
<organism evidence="27 28">
    <name type="scientific">Triparma columacea</name>
    <dbReference type="NCBI Taxonomy" id="722753"/>
    <lineage>
        <taxon>Eukaryota</taxon>
        <taxon>Sar</taxon>
        <taxon>Stramenopiles</taxon>
        <taxon>Ochrophyta</taxon>
        <taxon>Bolidophyceae</taxon>
        <taxon>Parmales</taxon>
        <taxon>Triparmaceae</taxon>
        <taxon>Triparma</taxon>
    </lineage>
</organism>
<feature type="coiled-coil region" evidence="15">
    <location>
        <begin position="3316"/>
        <end position="3350"/>
    </location>
</feature>
<dbReference type="PANTHER" id="PTHR22878">
    <property type="entry name" value="DYNEIN HEAVY CHAIN 6, AXONEMAL-LIKE-RELATED"/>
    <property type="match status" value="1"/>
</dbReference>
<dbReference type="GO" id="GO:0051959">
    <property type="term" value="F:dynein light intermediate chain binding"/>
    <property type="evidence" value="ECO:0007669"/>
    <property type="project" value="InterPro"/>
</dbReference>
<evidence type="ECO:0000259" key="20">
    <source>
        <dbReference type="Pfam" id="PF12777"/>
    </source>
</evidence>
<evidence type="ECO:0000259" key="23">
    <source>
        <dbReference type="Pfam" id="PF17852"/>
    </source>
</evidence>
<dbReference type="Gene3D" id="1.20.1270.280">
    <property type="match status" value="1"/>
</dbReference>
<keyword evidence="8" id="KW-0282">Flagellum</keyword>
<dbReference type="Pfam" id="PF12774">
    <property type="entry name" value="AAA_6"/>
    <property type="match status" value="1"/>
</dbReference>
<keyword evidence="14" id="KW-0966">Cell projection</keyword>
<dbReference type="FunFam" id="3.40.50.300:FF:000362">
    <property type="entry name" value="Dynein, axonemal, heavy chain 6"/>
    <property type="match status" value="1"/>
</dbReference>
<dbReference type="FunFam" id="1.20.140.100:FF:000004">
    <property type="entry name" value="Dynein axonemal heavy chain 6"/>
    <property type="match status" value="1"/>
</dbReference>
<dbReference type="GO" id="GO:0031514">
    <property type="term" value="C:motile cilium"/>
    <property type="evidence" value="ECO:0007669"/>
    <property type="project" value="UniProtKB-SubCell"/>
</dbReference>
<dbReference type="Gene3D" id="1.20.920.20">
    <property type="match status" value="1"/>
</dbReference>
<dbReference type="Pfam" id="PF17857">
    <property type="entry name" value="AAA_lid_1"/>
    <property type="match status" value="1"/>
</dbReference>
<dbReference type="Gene3D" id="1.10.287.2620">
    <property type="match status" value="1"/>
</dbReference>
<comment type="subcellular location">
    <subcellularLocation>
        <location evidence="1">Cell projection</location>
        <location evidence="1">Cilium</location>
        <location evidence="1">Flagellum</location>
    </subcellularLocation>
    <subcellularLocation>
        <location evidence="2">Cytoplasm</location>
        <location evidence="2">Cytoskeleton</location>
        <location evidence="2">Cilium axoneme</location>
    </subcellularLocation>
</comment>
<evidence type="ECO:0000313" key="28">
    <source>
        <dbReference type="Proteomes" id="UP001165065"/>
    </source>
</evidence>
<dbReference type="FunFam" id="1.20.920.20:FF:000006">
    <property type="entry name" value="Dynein, axonemal, heavy chain 6"/>
    <property type="match status" value="1"/>
</dbReference>
<feature type="domain" description="Dynein heavy chain linker" evidence="18">
    <location>
        <begin position="961"/>
        <end position="1369"/>
    </location>
</feature>
<dbReference type="OrthoDB" id="447173at2759"/>
<feature type="coiled-coil region" evidence="15">
    <location>
        <begin position="876"/>
        <end position="940"/>
    </location>
</feature>
<keyword evidence="5" id="KW-0493">Microtubule</keyword>
<dbReference type="Pfam" id="PF12781">
    <property type="entry name" value="AAA_9"/>
    <property type="match status" value="1"/>
</dbReference>
<feature type="domain" description="Dynein heavy chain C-terminal" evidence="26">
    <location>
        <begin position="3913"/>
        <end position="4225"/>
    </location>
</feature>
<feature type="coiled-coil region" evidence="15">
    <location>
        <begin position="3012"/>
        <end position="3046"/>
    </location>
</feature>
<dbReference type="PANTHER" id="PTHR22878:SF73">
    <property type="entry name" value="DYNEIN AXONEMAL HEAVY CHAIN 1"/>
    <property type="match status" value="1"/>
</dbReference>
<evidence type="ECO:0000259" key="24">
    <source>
        <dbReference type="Pfam" id="PF17857"/>
    </source>
</evidence>
<sequence length="4230" mass="479005">MVLSPSKALNPKQERLGGPDFRDDDSVSTTNLPPVPAEAKRQRGMYSELLSSSINLEEVSSPSKIVSEPVVQPAPPARVFDRPSDLALTTDNTAFAHFDLKSMEPKVHAPLVALPGQVPRKIEIERKKRLFAAQNLEDLLVERGVDHTKCVNKASLDFIKGEVLLLPLEAFDSTDYECRSVDAWLELGTKADGTVALPARALDTNEDGSGVWRSCIVTGVERPMGSEDPEAVLWTVVFNDAASVEETKETKESVERKTSASLHRLGVYFLAEDPFVFADRVAAAHSARKLAERQIMKNIYIDFMPLEDMKHLDNEQINRIKANAFKSRQLKHSDINPTQIIAEINMDFTRTMNGIVLMHKALSASQSASSASSSNSGATEMLTMLSSIVELPESPTLSPESGLFKIPSYSFTEAKTAFCFNSFLTKSEIIKAVVQVRKESTKVTSSLKMFNLSTKSTRIDEFASSQNAAINAAGFYLKDTWTGAVISHVKSQLKDVQKGWFNLEETNTEVYAFSKLKKFLSFLNFIMQDSMRDFINKSLTQYRKFIVNACTPAVKINSTSSVEVDYSCEGRLSADEAALRAKKPPLFSVDLGCGNGTDAVFSYSSSPKIFTETVLQYFDKSLVELQKLIRIERKVMKNLFWSRDPIMNAVHPSEEWVVSYRSEIEANMNKAGAVLEEYLKLYDPLLPFLQLDSDQYLIDIEVKHGGLTPEGADEDDHEEPEIDVAAIKDISLSHLKKKADIEATIPTSINVGVFSVSCNKVREELIAKHAKLASDLMEMARRVTIAFSQDTDQQFDEMMGVLRRSTNDIEAVDELKAYMGTVPNLVKALEPRILTNLGFYDILDEVHFKLNESDFGLRWQIYSWPKKIYDKIDSLVDQLEGKTQDLMADMKEEQDAFMEKLKGFEDQVTSLKNFTDIARVDQVTTHVKKLKKDLAQCSDEARLFNSREALFGVDIREYVELADISKSFEPYYDLWLTVDEWQKQLKHYKESAFLKLDAEAIEKHVDKSARTLAKNVKFFEKNNLSGCLEIAKQVKASVDGFKPTVPVIVALCNQGMRERHWNDVVSTSDNIPSSFKIDDTLTYDAIMETGIPKNIEAVTKISEKAGKEYNIEQALDKMVEQWKPVHLFIDPYRETGTSILKGADEYMALLDEHITMTQAMTFSAFKGPFEERIEQWDETLQVVSEVVDEWLAVQRNWLYLQPIFDSADINKQLPIEGKRFNTVDKHWRQTMVAASTGTDGALCIEFCNDKKLLDKFRESCKYLDMVQKGLADYLETKRAGFSRFYFLSNDELLEILSESKDPLRVQPHLKKCFEGIKSVEFHDDLTIHKMKSSEGEVVPWETPVDPKSKNIENWMVEVTDAMLEAVRMQFLLSIEHYTEVPRTEWMQSWPGQIVLNASQVHWTRETEAALNEKGNQGIVDYYEQLKQQLNDMVFLIRGNLSKMARVTIGALAVIDVHARDVMKKMALDNGVSSTRDFDWVSQMRFYWTGDREKGNVRVEMVSSNRAYGYEYLGNSFRLVITPLTDKCYLTLMGALQMILGGAPAGPAGTGKTETTKDLAKALAKQCVVFNCSDGLDFRAMGKFFKGLASSGAWACFDEFNRINIEVLSVIAQQIMTLQQAVQGNVPRIIFEDTDIKVDPEFSVYITMNPGYAGRSTLPDNLEALFRPVAMMVPDYALIGEIMLFSYGYLENRVCAQKMVATFRLCSEQLSSQDHYDYGMRAVKTVITAAGNLKMKSPEEKEEALLRRALEDVNVPKFLAHDLPLFWGILSDLFPGIERPAFDYGPLLTCIKRGCEAKNLQAVPIFIRKNIELYEMICVRHGLMVVGPTGGGKSSCIRTLQHALTELKEAGQEGERYETSEIYHLNPKAITMGQLYGEFDANTHEWRDGIVPTIVRNRAKDTSTNNKWVLFDGPVDAIWIESMNTVLDDNKKLCLISGEIISLSNEMTMMFEPEDLAVASPATVSRCGMIYMEPKSLGFNPLIESWLAKLPKCMKKPRFTIKLTTLCDTYILSGIQMMRRNCEEPLPSTDNNLVVSLMNILDCYFNEYIEKEGEEPPSKEKIEELYNAIEGLFLFAFVWSVCCTGNSKSRAFMDSFLRSETLAHSSSTAFPDEGVIFDYLYDHTGKHTTDQKPGWVEWMKTQDDYLFDSKLSFSDLIIPTLDSIRYTYLLDELIKNSKGCLMTGPTGTGKSVNINRHLQFGLPDKYVPLPIMFSAQTSQNATQDMIDGKCDKRRKGVFGPPAGKEFVIFVDDVNMPQKEEYGAQPPIEILRQWFDNGGWYDRKALTFRKIIDCIYVLACGPPGGGRNHITARYVRHFNIIGYTAMQDSSMFLIFNTILSNFLNTFDDSLKSFTDPIVSSTINVYNTILEDLRPTPAKPHYTYNLRDLSKVFQGLLMMNARKVSNAKDMARMWVHENRRVFADRLINKADTTWFDGLLKEQMDKHMDGMEWDPMVTETEIICGDYMVPGADPKIYEEIKDLDQLQPTIEEYLGEYNAESKQPMNLVMFMDAIGHVSRISRVIRQPQGNALLLGVGGSGRQSMSRMATFIADYQLTTIEISKGYGLTEWRENIKECLLTAGVDDKPVTFLFNDVQVVFSQMLEDVNSILNSGDVPNLYGPEEMEKISDACKPECAKKRLPPTKMNIFSQYLIRVRKNIHVVLCMSPLGDAFRERLRMFPSIVNCCTIDWFAEWPDEALQSVAMRSLTEGNFKLGESLDSCVHFVKDLHMGVFEKSKEFYETLRRYNYVTPTSFLEVLSTYKSVLNTKQKEVGTLKNRLQVGLDKLLSTAEQVGTLQIQLREMEPVLVKTQGEVEEMIKYIGVEKEAAAITQETVEKEEAVAQDQAAETKAIADDAQRDLDEALPALDEAVKCLKELKKSDLDEVKNLGKPPAGVKLTMEAVCIMFGVKPEKINDPDNPGKKINDYFNVSKKTVLSNSNKLLEDLKNYDKDNIPQKIIEQIKPYVKNDAFTPDAIRKASVACTAMCMWARAMYTYHQVVLVVEPKKKLLAEAQASLAVTMGKLKEAQDSLQKVKDKIASLESDLQVNLDKKQKLADDVEECGARLVRAEKLIGGLGGERTRWTESCAELEASYDKLVGDCLVSAGAIAYSGPFTPDFRRELNDGWRQRLIELNIPHSADCDIEKTLAKPVEIRAWMLAGLPSDAHSIQNGIIQSKARRYPLFVDPQGQANKFIKNMGNDPHMSENGLDVIKLTDKNFLRTLENGVRFGRWVLLENIGEALDASLEPLLLQQRFKQGGTEMIKVGDGTIPWNDSFKFFMTTKLPNPHYPPEVCVKVSLLNFAITFSGLEDQLLGVAVVEEMPEMEEKKNALMIQNARMKKELQDIEDTILEKLSNATGNILDDHELIETLANSKRTSQDIKAKVAEAEVTEKEIDASREGYRPCAFRGSLLYFCVNELNIIDPMYQYSLQWFTGLFIQSIRSSEASDKLEERLEILANHFTYYVYQNICRSLFETHKLLFSFLLTIKIMQGNNLVDPLEWRFLISGKVSTRVELENPDTNWLDGRMWTEILQLSTLPAFEGLAADIAADNDKWRELFDALEPEKMPLVGKWNNVLNDMQKMCVLRTLRIDKLPESILTFVVNKMGQKYVEPPPFNLPACFADSSLMTPLIFVLTKGSDPTKEFYQFAHEMRFDKKVKGLSLGQGQGPKAKKMIEEAAQKGTWVYLQNCHLYISWLNTLETITEDITPDKTHKDFRLWLTSMPCPQFPVSILQNGVKMTNEPPKGMKANLRNTYFKLNNDSLNLTNKPREYKKLLFALSFFHACAQERRKFGPLGWNIPYEFNDTDLDISKGQLALFLDGYDEVPFQVLCMLTSYINYGGRVTDYIDIRTIDVIMKSFYNPGVLEDGYKFDPDGLYYSIGFDESNPHQSYVDYIESLPLSAGPGVHGMHENANISCANREAFELFNTILSLQARDTSKGGVSREEIIGHQCEVIEKDLSKRGKFDTEAVGMQYPVVYEQSMNTVLIQECIRYNGLIAEMETSLPQLQKALKGLVVMSGELEAMGNSVAVNQVPDQWADKAYPSMQPLAAWSDDLMARLDMILKWIDEGVPTVFWISGFYFPQSFLTGSRQNYARKKQFAIDTVDFDFIVKKEKWQDVTEAPEDGVYIRGLYLEGARWNEDIESLDDSRPKQLYTEMAMIHLSPVKDRQMPTGGIYRCPAYKILSRRGVLATTGHSTNFIMWIELPAKGPIYINNEQLADNEKWIKAGVGLFTSLTY</sequence>
<comment type="caution">
    <text evidence="27">The sequence shown here is derived from an EMBL/GenBank/DDBJ whole genome shotgun (WGS) entry which is preliminary data.</text>
</comment>
<evidence type="ECO:0000256" key="10">
    <source>
        <dbReference type="ARBA" id="ARBA00023054"/>
    </source>
</evidence>
<dbReference type="Pfam" id="PF18199">
    <property type="entry name" value="Dynein_C"/>
    <property type="match status" value="1"/>
</dbReference>
<dbReference type="FunFam" id="1.20.920.30:FF:000005">
    <property type="entry name" value="Dynein, axonemal, heavy chain 2"/>
    <property type="match status" value="1"/>
</dbReference>
<evidence type="ECO:0000259" key="25">
    <source>
        <dbReference type="Pfam" id="PF18198"/>
    </source>
</evidence>
<keyword evidence="10 15" id="KW-0175">Coiled coil</keyword>
<dbReference type="Gene3D" id="3.10.490.20">
    <property type="match status" value="1"/>
</dbReference>
<dbReference type="FunFam" id="1.20.58.1120:FF:000001">
    <property type="entry name" value="dynein heavy chain 2, axonemal"/>
    <property type="match status" value="1"/>
</dbReference>
<evidence type="ECO:0000256" key="9">
    <source>
        <dbReference type="ARBA" id="ARBA00023017"/>
    </source>
</evidence>
<dbReference type="InterPro" id="IPR043157">
    <property type="entry name" value="Dynein_AAA1S"/>
</dbReference>
<evidence type="ECO:0000256" key="1">
    <source>
        <dbReference type="ARBA" id="ARBA00004230"/>
    </source>
</evidence>
<dbReference type="EMBL" id="BRYA01000700">
    <property type="protein sequence ID" value="GMI30167.1"/>
    <property type="molecule type" value="Genomic_DNA"/>
</dbReference>
<dbReference type="Pfam" id="PF18198">
    <property type="entry name" value="AAA_lid_11"/>
    <property type="match status" value="1"/>
</dbReference>
<dbReference type="FunFam" id="3.40.50.300:FF:002141">
    <property type="entry name" value="Dynein heavy chain"/>
    <property type="match status" value="1"/>
</dbReference>
<dbReference type="Gene3D" id="1.20.140.100">
    <property type="entry name" value="Dynein heavy chain, N-terminal domain 2"/>
    <property type="match status" value="1"/>
</dbReference>
<evidence type="ECO:0000256" key="13">
    <source>
        <dbReference type="ARBA" id="ARBA00023212"/>
    </source>
</evidence>
<keyword evidence="6" id="KW-0547">Nucleotide-binding</keyword>
<dbReference type="InterPro" id="IPR027417">
    <property type="entry name" value="P-loop_NTPase"/>
</dbReference>
<comment type="similarity">
    <text evidence="3">Belongs to the dynein heavy chain family.</text>
</comment>
<dbReference type="InterPro" id="IPR042228">
    <property type="entry name" value="Dynein_linker_3"/>
</dbReference>
<dbReference type="FunFam" id="3.40.50.300:FF:000044">
    <property type="entry name" value="Dynein heavy chain 5, axonemal"/>
    <property type="match status" value="1"/>
</dbReference>
<evidence type="ECO:0000256" key="6">
    <source>
        <dbReference type="ARBA" id="ARBA00022741"/>
    </source>
</evidence>
<dbReference type="InterPro" id="IPR035699">
    <property type="entry name" value="AAA_6"/>
</dbReference>
<feature type="domain" description="Dynein heavy chain region D6 P-loop" evidence="17">
    <location>
        <begin position="3621"/>
        <end position="3733"/>
    </location>
</feature>
<evidence type="ECO:0000256" key="3">
    <source>
        <dbReference type="ARBA" id="ARBA00008887"/>
    </source>
</evidence>
<dbReference type="GO" id="GO:0030286">
    <property type="term" value="C:dynein complex"/>
    <property type="evidence" value="ECO:0007669"/>
    <property type="project" value="UniProtKB-KW"/>
</dbReference>
<dbReference type="GO" id="GO:0003341">
    <property type="term" value="P:cilium movement"/>
    <property type="evidence" value="ECO:0007669"/>
    <property type="project" value="UniProtKB-ARBA"/>
</dbReference>
<dbReference type="Gene3D" id="1.20.920.30">
    <property type="match status" value="1"/>
</dbReference>
<dbReference type="InterPro" id="IPR043160">
    <property type="entry name" value="Dynein_C_barrel"/>
</dbReference>
<dbReference type="FunFam" id="1.20.1270.280:FF:000001">
    <property type="entry name" value="dynein heavy chain 7, axonemal"/>
    <property type="match status" value="1"/>
</dbReference>
<evidence type="ECO:0000259" key="21">
    <source>
        <dbReference type="Pfam" id="PF12780"/>
    </source>
</evidence>
<dbReference type="InterPro" id="IPR013602">
    <property type="entry name" value="Dynein_heavy_linker"/>
</dbReference>
<dbReference type="Pfam" id="PF08393">
    <property type="entry name" value="DHC_N2"/>
    <property type="match status" value="1"/>
</dbReference>
<dbReference type="SUPFAM" id="SSF52540">
    <property type="entry name" value="P-loop containing nucleoside triphosphate hydrolases"/>
    <property type="match status" value="4"/>
</dbReference>
<dbReference type="GO" id="GO:0005930">
    <property type="term" value="C:axoneme"/>
    <property type="evidence" value="ECO:0007669"/>
    <property type="project" value="UniProtKB-SubCell"/>
</dbReference>
<dbReference type="Pfam" id="PF17852">
    <property type="entry name" value="Dynein_AAA_lid"/>
    <property type="match status" value="1"/>
</dbReference>
<dbReference type="Gene3D" id="1.10.8.720">
    <property type="entry name" value="Region D6 of dynein motor"/>
    <property type="match status" value="1"/>
</dbReference>
<evidence type="ECO:0000256" key="14">
    <source>
        <dbReference type="ARBA" id="ARBA00023273"/>
    </source>
</evidence>
<dbReference type="FunFam" id="3.10.490.20:FF:000008">
    <property type="entry name" value="dynein heavy chain 2, axonemal"/>
    <property type="match status" value="1"/>
</dbReference>
<keyword evidence="9" id="KW-0243">Dynein</keyword>
<keyword evidence="13" id="KW-0206">Cytoskeleton</keyword>
<dbReference type="Gene3D" id="1.10.472.130">
    <property type="match status" value="1"/>
</dbReference>
<gene>
    <name evidence="27" type="ORF">TrCOL_g9259</name>
</gene>
<feature type="domain" description="Dynein heavy chain 3 AAA+ lid" evidence="24">
    <location>
        <begin position="2358"/>
        <end position="2448"/>
    </location>
</feature>
<name>A0A9W7G2L5_9STRA</name>
<keyword evidence="7" id="KW-0067">ATP-binding</keyword>
<evidence type="ECO:0000256" key="4">
    <source>
        <dbReference type="ARBA" id="ARBA00022490"/>
    </source>
</evidence>
<evidence type="ECO:0000259" key="19">
    <source>
        <dbReference type="Pfam" id="PF12774"/>
    </source>
</evidence>
<feature type="region of interest" description="Disordered" evidence="16">
    <location>
        <begin position="1"/>
        <end position="42"/>
    </location>
</feature>
<dbReference type="FunFam" id="3.40.50.300:FF:001145">
    <property type="entry name" value="Putative dynein heavy chain"/>
    <property type="match status" value="1"/>
</dbReference>
<keyword evidence="12" id="KW-0505">Motor protein</keyword>
<dbReference type="GO" id="GO:0045505">
    <property type="term" value="F:dynein intermediate chain binding"/>
    <property type="evidence" value="ECO:0007669"/>
    <property type="project" value="InterPro"/>
</dbReference>
<feature type="domain" description="Dynein heavy chain AAA 5 extension" evidence="23">
    <location>
        <begin position="2002"/>
        <end position="2125"/>
    </location>
</feature>
<dbReference type="InterPro" id="IPR041228">
    <property type="entry name" value="Dynein_C"/>
</dbReference>
<dbReference type="Gene3D" id="1.20.58.1120">
    <property type="match status" value="1"/>
</dbReference>
<dbReference type="Pfam" id="PF12775">
    <property type="entry name" value="AAA_7"/>
    <property type="match status" value="1"/>
</dbReference>
<reference evidence="28" key="1">
    <citation type="journal article" date="2023" name="Commun. Biol.">
        <title>Genome analysis of Parmales, the sister group of diatoms, reveals the evolutionary specialization of diatoms from phago-mixotrophs to photoautotrophs.</title>
        <authorList>
            <person name="Ban H."/>
            <person name="Sato S."/>
            <person name="Yoshikawa S."/>
            <person name="Yamada K."/>
            <person name="Nakamura Y."/>
            <person name="Ichinomiya M."/>
            <person name="Sato N."/>
            <person name="Blanc-Mathieu R."/>
            <person name="Endo H."/>
            <person name="Kuwata A."/>
            <person name="Ogata H."/>
        </authorList>
    </citation>
    <scope>NUCLEOTIDE SEQUENCE [LARGE SCALE GENOMIC DNA]</scope>
</reference>
<dbReference type="Gene3D" id="3.40.50.300">
    <property type="entry name" value="P-loop containing nucleotide triphosphate hydrolases"/>
    <property type="match status" value="5"/>
</dbReference>
<feature type="domain" description="Dynein heavy chain AAA lid" evidence="25">
    <location>
        <begin position="3765"/>
        <end position="3906"/>
    </location>
</feature>
<feature type="domain" description="Dynein heavy chain AAA module D4" evidence="21">
    <location>
        <begin position="2501"/>
        <end position="2759"/>
    </location>
</feature>
<evidence type="ECO:0008006" key="29">
    <source>
        <dbReference type="Google" id="ProtNLM"/>
    </source>
</evidence>
<evidence type="ECO:0000259" key="22">
    <source>
        <dbReference type="Pfam" id="PF12781"/>
    </source>
</evidence>
<dbReference type="FunFam" id="3.40.50.300:FF:000353">
    <property type="entry name" value="Dynein axonemal heavy chain 1"/>
    <property type="match status" value="1"/>
</dbReference>
<keyword evidence="28" id="KW-1185">Reference proteome</keyword>
<dbReference type="GO" id="GO:0005524">
    <property type="term" value="F:ATP binding"/>
    <property type="evidence" value="ECO:0007669"/>
    <property type="project" value="UniProtKB-KW"/>
</dbReference>
<evidence type="ECO:0000313" key="27">
    <source>
        <dbReference type="EMBL" id="GMI30167.1"/>
    </source>
</evidence>
<evidence type="ECO:0000256" key="7">
    <source>
        <dbReference type="ARBA" id="ARBA00022840"/>
    </source>
</evidence>
<dbReference type="GO" id="GO:0008569">
    <property type="term" value="F:minus-end-directed microtubule motor activity"/>
    <property type="evidence" value="ECO:0007669"/>
    <property type="project" value="InterPro"/>
</dbReference>